<evidence type="ECO:0000256" key="2">
    <source>
        <dbReference type="ARBA" id="ARBA00022694"/>
    </source>
</evidence>
<evidence type="ECO:0000256" key="7">
    <source>
        <dbReference type="RuleBase" id="RU003792"/>
    </source>
</evidence>
<comment type="caution">
    <text evidence="4">Lacks conserved residue(s) required for the propagation of feature annotation.</text>
</comment>
<evidence type="ECO:0000259" key="8">
    <source>
        <dbReference type="Pfam" id="PF01416"/>
    </source>
</evidence>
<dbReference type="EMBL" id="JNFA01000007">
    <property type="protein sequence ID" value="KGL43246.1"/>
    <property type="molecule type" value="Genomic_DNA"/>
</dbReference>
<dbReference type="RefSeq" id="WP_036084219.1">
    <property type="nucleotide sequence ID" value="NZ_CBCSHQ010000024.1"/>
</dbReference>
<comment type="function">
    <text evidence="4">Formation of pseudouridine at positions 38, 39 and 40 in the anticodon stem and loop of transfer RNAs.</text>
</comment>
<dbReference type="OrthoDB" id="9811823at2"/>
<accession>A0A099WF14</accession>
<dbReference type="AlphaFoldDB" id="A0A099WF14"/>
<dbReference type="GO" id="GO:0003723">
    <property type="term" value="F:RNA binding"/>
    <property type="evidence" value="ECO:0007669"/>
    <property type="project" value="InterPro"/>
</dbReference>
<evidence type="ECO:0000256" key="5">
    <source>
        <dbReference type="PIRSR" id="PIRSR001430-1"/>
    </source>
</evidence>
<keyword evidence="2 4" id="KW-0819">tRNA processing</keyword>
<dbReference type="STRING" id="1552123.EP57_03295"/>
<feature type="domain" description="Pseudouridine synthase I TruA alpha/beta" evidence="8">
    <location>
        <begin position="6"/>
        <end position="104"/>
    </location>
</feature>
<organism evidence="9 10">
    <name type="scientific">Listeria booriae</name>
    <dbReference type="NCBI Taxonomy" id="1552123"/>
    <lineage>
        <taxon>Bacteria</taxon>
        <taxon>Bacillati</taxon>
        <taxon>Bacillota</taxon>
        <taxon>Bacilli</taxon>
        <taxon>Bacillales</taxon>
        <taxon>Listeriaceae</taxon>
        <taxon>Listeria</taxon>
    </lineage>
</organism>
<feature type="active site" description="Nucleophile" evidence="4 5">
    <location>
        <position position="53"/>
    </location>
</feature>
<keyword evidence="3 4" id="KW-0413">Isomerase</keyword>
<evidence type="ECO:0000256" key="6">
    <source>
        <dbReference type="PIRSR" id="PIRSR001430-2"/>
    </source>
</evidence>
<dbReference type="PANTHER" id="PTHR11142">
    <property type="entry name" value="PSEUDOURIDYLATE SYNTHASE"/>
    <property type="match status" value="1"/>
</dbReference>
<keyword evidence="10" id="KW-1185">Reference proteome</keyword>
<dbReference type="SUPFAM" id="SSF55120">
    <property type="entry name" value="Pseudouridine synthase"/>
    <property type="match status" value="1"/>
</dbReference>
<dbReference type="GeneID" id="58716450"/>
<comment type="similarity">
    <text evidence="1 4 7">Belongs to the tRNA pseudouridine synthase TruA family.</text>
</comment>
<dbReference type="eggNOG" id="COG0101">
    <property type="taxonomic scope" value="Bacteria"/>
</dbReference>
<dbReference type="InterPro" id="IPR020095">
    <property type="entry name" value="PsdUridine_synth_TruA_C"/>
</dbReference>
<comment type="catalytic activity">
    <reaction evidence="4 7">
        <text>uridine(38/39/40) in tRNA = pseudouridine(38/39/40) in tRNA</text>
        <dbReference type="Rhea" id="RHEA:22376"/>
        <dbReference type="Rhea" id="RHEA-COMP:10085"/>
        <dbReference type="Rhea" id="RHEA-COMP:10087"/>
        <dbReference type="ChEBI" id="CHEBI:65314"/>
        <dbReference type="ChEBI" id="CHEBI:65315"/>
        <dbReference type="EC" id="5.4.99.12"/>
    </reaction>
</comment>
<sequence>MKRFKAIIQYDGTDFVGYQIQPNGRTVQEEIEKALQRMHKGTPVKIVGSGRTDTGVHAKGQVIHFDSPLLIPPDKYRKALQTYTPYDISFVSVEEVASDFHARFGTTGKEYRYFVNRSAVFDPFARRFALHYPFALDIAKMREAADVLTGEHDFTSFCAAGSGREDKVRTIYAIDIIEVGDTLTFSFKGNGFLYNMVRILVGTLLDVGNGRLSAQQVKENLEAQDRTKGAKTASPQGLFLWEVYYD</sequence>
<evidence type="ECO:0000313" key="10">
    <source>
        <dbReference type="Proteomes" id="UP000029844"/>
    </source>
</evidence>
<feature type="domain" description="Pseudouridine synthase I TruA alpha/beta" evidence="8">
    <location>
        <begin position="144"/>
        <end position="246"/>
    </location>
</feature>
<evidence type="ECO:0000256" key="4">
    <source>
        <dbReference type="HAMAP-Rule" id="MF_00171"/>
    </source>
</evidence>
<dbReference type="EC" id="5.4.99.12" evidence="4"/>
<protein>
    <recommendedName>
        <fullName evidence="4">tRNA pseudouridine synthase A</fullName>
        <ecNumber evidence="4">5.4.99.12</ecNumber>
    </recommendedName>
    <alternativeName>
        <fullName evidence="4">tRNA pseudouridine(38-40) synthase</fullName>
    </alternativeName>
    <alternativeName>
        <fullName evidence="4">tRNA pseudouridylate synthase I</fullName>
    </alternativeName>
    <alternativeName>
        <fullName evidence="4">tRNA-uridine isomerase I</fullName>
    </alternativeName>
</protein>
<name>A0A099WF14_9LIST</name>
<dbReference type="InterPro" id="IPR020097">
    <property type="entry name" value="PsdUridine_synth_TruA_a/b_dom"/>
</dbReference>
<gene>
    <name evidence="4" type="primary">truA</name>
    <name evidence="9" type="ORF">EP57_03295</name>
</gene>
<comment type="subunit">
    <text evidence="4">Homodimer.</text>
</comment>
<dbReference type="Pfam" id="PF01416">
    <property type="entry name" value="PseudoU_synth_1"/>
    <property type="match status" value="2"/>
</dbReference>
<dbReference type="GO" id="GO:0031119">
    <property type="term" value="P:tRNA pseudouridine synthesis"/>
    <property type="evidence" value="ECO:0007669"/>
    <property type="project" value="UniProtKB-UniRule"/>
</dbReference>
<proteinExistence type="inferred from homology"/>
<evidence type="ECO:0000313" key="9">
    <source>
        <dbReference type="EMBL" id="KGL43246.1"/>
    </source>
</evidence>
<dbReference type="GO" id="GO:0160147">
    <property type="term" value="F:tRNA pseudouridine(38-40) synthase activity"/>
    <property type="evidence" value="ECO:0007669"/>
    <property type="project" value="UniProtKB-EC"/>
</dbReference>
<dbReference type="HAMAP" id="MF_00171">
    <property type="entry name" value="TruA"/>
    <property type="match status" value="1"/>
</dbReference>
<dbReference type="Gene3D" id="3.30.70.660">
    <property type="entry name" value="Pseudouridine synthase I, catalytic domain, C-terminal subdomain"/>
    <property type="match status" value="1"/>
</dbReference>
<dbReference type="InterPro" id="IPR020103">
    <property type="entry name" value="PsdUridine_synth_cat_dom_sf"/>
</dbReference>
<dbReference type="Proteomes" id="UP000029844">
    <property type="component" value="Unassembled WGS sequence"/>
</dbReference>
<dbReference type="InterPro" id="IPR001406">
    <property type="entry name" value="PsdUridine_synth_TruA"/>
</dbReference>
<dbReference type="NCBIfam" id="TIGR00071">
    <property type="entry name" value="hisT_truA"/>
    <property type="match status" value="1"/>
</dbReference>
<evidence type="ECO:0000256" key="1">
    <source>
        <dbReference type="ARBA" id="ARBA00009375"/>
    </source>
</evidence>
<dbReference type="PANTHER" id="PTHR11142:SF0">
    <property type="entry name" value="TRNA PSEUDOURIDINE SYNTHASE-LIKE 1"/>
    <property type="match status" value="1"/>
</dbReference>
<dbReference type="CDD" id="cd02570">
    <property type="entry name" value="PseudoU_synth_EcTruA"/>
    <property type="match status" value="1"/>
</dbReference>
<dbReference type="PIRSF" id="PIRSF001430">
    <property type="entry name" value="tRNA_psdUrid_synth"/>
    <property type="match status" value="1"/>
</dbReference>
<dbReference type="InterPro" id="IPR020094">
    <property type="entry name" value="TruA/RsuA/RluB/E/F_N"/>
</dbReference>
<evidence type="ECO:0000256" key="3">
    <source>
        <dbReference type="ARBA" id="ARBA00023235"/>
    </source>
</evidence>
<feature type="binding site" evidence="4 6">
    <location>
        <position position="111"/>
    </location>
    <ligand>
        <name>substrate</name>
    </ligand>
</feature>
<comment type="caution">
    <text evidence="9">The sequence shown here is derived from an EMBL/GenBank/DDBJ whole genome shotgun (WGS) entry which is preliminary data.</text>
</comment>
<dbReference type="Gene3D" id="3.30.70.580">
    <property type="entry name" value="Pseudouridine synthase I, catalytic domain, N-terminal subdomain"/>
    <property type="match status" value="1"/>
</dbReference>
<reference evidence="9 10" key="1">
    <citation type="submission" date="2014-05" db="EMBL/GenBank/DDBJ databases">
        <title>Novel Listeriaceae from food processing environments.</title>
        <authorList>
            <person name="den Bakker H.C."/>
        </authorList>
    </citation>
    <scope>NUCLEOTIDE SEQUENCE [LARGE SCALE GENOMIC DNA]</scope>
    <source>
        <strain evidence="9 10">FSL A5-0281</strain>
    </source>
</reference>
<dbReference type="FunFam" id="3.30.70.580:FF:000001">
    <property type="entry name" value="tRNA pseudouridine synthase A"/>
    <property type="match status" value="1"/>
</dbReference>